<dbReference type="InterPro" id="IPR011990">
    <property type="entry name" value="TPR-like_helical_dom_sf"/>
</dbReference>
<keyword evidence="1" id="KW-0805">Transcription regulation</keyword>
<comment type="caution">
    <text evidence="5">The sequence shown here is derived from an EMBL/GenBank/DDBJ whole genome shotgun (WGS) entry which is preliminary data.</text>
</comment>
<dbReference type="PANTHER" id="PTHR44688:SF16">
    <property type="entry name" value="DNA-BINDING TRANSCRIPTIONAL ACTIVATOR DEVR_DOSR"/>
    <property type="match status" value="1"/>
</dbReference>
<dbReference type="CDD" id="cd06170">
    <property type="entry name" value="LuxR_C_like"/>
    <property type="match status" value="1"/>
</dbReference>
<dbReference type="PANTHER" id="PTHR44688">
    <property type="entry name" value="DNA-BINDING TRANSCRIPTIONAL ACTIVATOR DEVR_DOSR"/>
    <property type="match status" value="1"/>
</dbReference>
<protein>
    <submittedName>
        <fullName evidence="5">Helix-turn-helix transcriptional regulator</fullName>
    </submittedName>
</protein>
<evidence type="ECO:0000313" key="5">
    <source>
        <dbReference type="EMBL" id="MBB6634104.1"/>
    </source>
</evidence>
<dbReference type="EMBL" id="JACJVQ010000006">
    <property type="protein sequence ID" value="MBB6634104.1"/>
    <property type="molecule type" value="Genomic_DNA"/>
</dbReference>
<dbReference type="InterPro" id="IPR041617">
    <property type="entry name" value="TPR_MalT"/>
</dbReference>
<evidence type="ECO:0000259" key="4">
    <source>
        <dbReference type="PROSITE" id="PS50043"/>
    </source>
</evidence>
<proteinExistence type="predicted"/>
<dbReference type="GO" id="GO:0006355">
    <property type="term" value="P:regulation of DNA-templated transcription"/>
    <property type="evidence" value="ECO:0007669"/>
    <property type="project" value="InterPro"/>
</dbReference>
<dbReference type="SUPFAM" id="SSF46894">
    <property type="entry name" value="C-terminal effector domain of the bipartite response regulators"/>
    <property type="match status" value="1"/>
</dbReference>
<dbReference type="InterPro" id="IPR059106">
    <property type="entry name" value="WHD_MalT"/>
</dbReference>
<sequence>MNRPILTTKLYIPLPRSRVVSRPHLIERLNEGLDRKLTLVSASAGFGKTTLVGEWAAGCGRPAAWLSLDEGDNDGASFLAYLIASLNTMAGDFEEAIHRFDSGQASLTESNLTNLLNDISALPYKFVLVLDDYHAISSKAIDEALAFLLEHLPPQMHLVVATREDPQLPLGRLRARGHLTELRAADLRFSAGQAAAYFDQVMGLSLSADDIAALESRTEGWIAGLQLAALSMQGRENIPAFVRAFAGDNRYIVDYLVEEVLRRQPEPIRNFLLRTSILDRLYGPLCDAVTGQEDSVVRLEDLEKGNFFVVPLDDKRQWYRYHHLFAEVLSAHLKADQPDRVAELHRRASLWYERYGSVSDAIRHALAAQDFARAADLIELAWPAMRRDRQGRAVLGWARSLPDELVRRRPVLSVEYAWALLAGGELAAVEERLRDAERWLETPEDLRAGTTEMVVVDHEEWLLLPGTIAGYRAARAQVLGDIPAAIHYSRRVLDLVPEGDCLRRGAASALLGLAAWTGGDLETAHRMFSEGMAGVRLAGNISDAIGGTIALADIRIAQGRLRQAMRTYEQGLQLAAEHGEPRLPVTAEIYAAMSELCLESNDLHAASQHLLRSKELYERSGRPQTGVRWHVAMARLSEAQGDLDGAASHLQEAGRLHAGGFFPDVRPVSALKTRIWVAQGKADDALGWARERELSSEDAPAYLREFEHITLARVLLDKYKRDRADRLFREAMDLLKRLLHAAEEGGRTGSAIEILILQALARQMQGDIPAALDPMERALSLAEPEGYLRIFAGEGRPMASLLEAARRKGVSPGYVPRLLSAIGKAESGATSKQTLIEPLSDRENEVLRLFRTELSGPDIARELHVSLNTLRSHTKNIYSKLEVNSRRAAVRRAEELGLF</sequence>
<keyword evidence="3" id="KW-0804">Transcription</keyword>
<evidence type="ECO:0000256" key="3">
    <source>
        <dbReference type="ARBA" id="ARBA00023163"/>
    </source>
</evidence>
<dbReference type="Gene3D" id="1.25.40.10">
    <property type="entry name" value="Tetratricopeptide repeat domain"/>
    <property type="match status" value="1"/>
</dbReference>
<dbReference type="RefSeq" id="WP_185119338.1">
    <property type="nucleotide sequence ID" value="NZ_JACJVQ010000006.1"/>
</dbReference>
<dbReference type="SUPFAM" id="SSF52540">
    <property type="entry name" value="P-loop containing nucleoside triphosphate hydrolases"/>
    <property type="match status" value="1"/>
</dbReference>
<dbReference type="SMART" id="SM00421">
    <property type="entry name" value="HTH_LUXR"/>
    <property type="match status" value="1"/>
</dbReference>
<evidence type="ECO:0000256" key="1">
    <source>
        <dbReference type="ARBA" id="ARBA00023015"/>
    </source>
</evidence>
<dbReference type="InterPro" id="IPR027417">
    <property type="entry name" value="P-loop_NTPase"/>
</dbReference>
<dbReference type="PRINTS" id="PR00038">
    <property type="entry name" value="HTHLUXR"/>
</dbReference>
<keyword evidence="2" id="KW-0238">DNA-binding</keyword>
<dbReference type="Pfam" id="PF17874">
    <property type="entry name" value="TPR_MalT"/>
    <property type="match status" value="1"/>
</dbReference>
<evidence type="ECO:0000256" key="2">
    <source>
        <dbReference type="ARBA" id="ARBA00023125"/>
    </source>
</evidence>
<dbReference type="AlphaFoldDB" id="A0A841SQ67"/>
<dbReference type="Gene3D" id="1.10.10.10">
    <property type="entry name" value="Winged helix-like DNA-binding domain superfamily/Winged helix DNA-binding domain"/>
    <property type="match status" value="1"/>
</dbReference>
<dbReference type="SUPFAM" id="SSF48452">
    <property type="entry name" value="TPR-like"/>
    <property type="match status" value="1"/>
</dbReference>
<dbReference type="Pfam" id="PF25873">
    <property type="entry name" value="WHD_MalT"/>
    <property type="match status" value="1"/>
</dbReference>
<accession>A0A841SQ67</accession>
<evidence type="ECO:0000313" key="6">
    <source>
        <dbReference type="Proteomes" id="UP000535838"/>
    </source>
</evidence>
<dbReference type="Proteomes" id="UP000535838">
    <property type="component" value="Unassembled WGS sequence"/>
</dbReference>
<dbReference type="Pfam" id="PF00196">
    <property type="entry name" value="GerE"/>
    <property type="match status" value="1"/>
</dbReference>
<organism evidence="5 6">
    <name type="scientific">Cohnella thailandensis</name>
    <dbReference type="NCBI Taxonomy" id="557557"/>
    <lineage>
        <taxon>Bacteria</taxon>
        <taxon>Bacillati</taxon>
        <taxon>Bacillota</taxon>
        <taxon>Bacilli</taxon>
        <taxon>Bacillales</taxon>
        <taxon>Paenibacillaceae</taxon>
        <taxon>Cohnella</taxon>
    </lineage>
</organism>
<dbReference type="InterPro" id="IPR016032">
    <property type="entry name" value="Sig_transdc_resp-reg_C-effctor"/>
</dbReference>
<dbReference type="GO" id="GO:0003677">
    <property type="term" value="F:DNA binding"/>
    <property type="evidence" value="ECO:0007669"/>
    <property type="project" value="UniProtKB-KW"/>
</dbReference>
<feature type="domain" description="HTH luxR-type" evidence="4">
    <location>
        <begin position="832"/>
        <end position="897"/>
    </location>
</feature>
<gene>
    <name evidence="5" type="ORF">H7B67_08285</name>
</gene>
<dbReference type="PROSITE" id="PS50043">
    <property type="entry name" value="HTH_LUXR_2"/>
    <property type="match status" value="1"/>
</dbReference>
<name>A0A841SQ67_9BACL</name>
<dbReference type="Gene3D" id="3.40.50.300">
    <property type="entry name" value="P-loop containing nucleotide triphosphate hydrolases"/>
    <property type="match status" value="1"/>
</dbReference>
<dbReference type="InterPro" id="IPR036388">
    <property type="entry name" value="WH-like_DNA-bd_sf"/>
</dbReference>
<reference evidence="5 6" key="1">
    <citation type="submission" date="2020-08" db="EMBL/GenBank/DDBJ databases">
        <title>Cohnella phylogeny.</title>
        <authorList>
            <person name="Dunlap C."/>
        </authorList>
    </citation>
    <scope>NUCLEOTIDE SEQUENCE [LARGE SCALE GENOMIC DNA]</scope>
    <source>
        <strain evidence="5 6">DSM 25241</strain>
    </source>
</reference>
<keyword evidence="6" id="KW-1185">Reference proteome</keyword>
<dbReference type="InterPro" id="IPR000792">
    <property type="entry name" value="Tscrpt_reg_LuxR_C"/>
</dbReference>